<feature type="domain" description="4Fe-4S Wbl-type" evidence="1">
    <location>
        <begin position="7"/>
        <end position="72"/>
    </location>
</feature>
<evidence type="ECO:0000313" key="3">
    <source>
        <dbReference type="Proteomes" id="UP000019150"/>
    </source>
</evidence>
<protein>
    <recommendedName>
        <fullName evidence="1">4Fe-4S Wbl-type domain-containing protein</fullName>
    </recommendedName>
</protein>
<accession>W5TP86</accession>
<dbReference type="RefSeq" id="WP_025352114.1">
    <property type="nucleotide sequence ID" value="NZ_CP006850.1"/>
</dbReference>
<name>W5TP86_9NOCA</name>
<dbReference type="PATRIC" id="fig|1415166.3.peg.6166"/>
<keyword evidence="3" id="KW-1185">Reference proteome</keyword>
<dbReference type="EMBL" id="CP006850">
    <property type="protein sequence ID" value="AHH20763.1"/>
    <property type="molecule type" value="Genomic_DNA"/>
</dbReference>
<dbReference type="Pfam" id="PF02467">
    <property type="entry name" value="Whib"/>
    <property type="match status" value="1"/>
</dbReference>
<dbReference type="KEGG" id="nno:NONO_c59870"/>
<dbReference type="InterPro" id="IPR034768">
    <property type="entry name" value="4FE4S_WBL"/>
</dbReference>
<dbReference type="PROSITE" id="PS51674">
    <property type="entry name" value="4FE4S_WBL"/>
    <property type="match status" value="1"/>
</dbReference>
<dbReference type="HOGENOM" id="CLU_2274431_0_0_11"/>
<evidence type="ECO:0000313" key="2">
    <source>
        <dbReference type="EMBL" id="AHH20763.1"/>
    </source>
</evidence>
<organism evidence="2 3">
    <name type="scientific">Nocardia nova SH22a</name>
    <dbReference type="NCBI Taxonomy" id="1415166"/>
    <lineage>
        <taxon>Bacteria</taxon>
        <taxon>Bacillati</taxon>
        <taxon>Actinomycetota</taxon>
        <taxon>Actinomycetes</taxon>
        <taxon>Mycobacteriales</taxon>
        <taxon>Nocardiaceae</taxon>
        <taxon>Nocardia</taxon>
    </lineage>
</organism>
<dbReference type="OrthoDB" id="4381475at2"/>
<reference evidence="2 3" key="1">
    <citation type="journal article" date="2014" name="Appl. Environ. Microbiol.">
        <title>Insights into the Microbial Degradation of Rubber and Gutta-Percha by Analysis of the Complete Genome of Nocardia nova SH22a.</title>
        <authorList>
            <person name="Luo Q."/>
            <person name="Hiessl S."/>
            <person name="Poehlein A."/>
            <person name="Daniel R."/>
            <person name="Steinbuchel A."/>
        </authorList>
    </citation>
    <scope>NUCLEOTIDE SEQUENCE [LARGE SCALE GENOMIC DNA]</scope>
    <source>
        <strain evidence="2">SH22a</strain>
    </source>
</reference>
<proteinExistence type="predicted"/>
<dbReference type="AlphaFoldDB" id="W5TP86"/>
<sequence>MKYSEAACNSRPDIDFFPTGKLGDLPRARRTAPAIALCLNECGRRVSCARDAIKMGVLHGVIAGVDLGDMSSNGGSLKSPVYRKQVETLYAVAGIPLPSAVA</sequence>
<gene>
    <name evidence="2" type="ORF">NONO_c59870</name>
</gene>
<dbReference type="Proteomes" id="UP000019150">
    <property type="component" value="Chromosome"/>
</dbReference>
<evidence type="ECO:0000259" key="1">
    <source>
        <dbReference type="PROSITE" id="PS51674"/>
    </source>
</evidence>
<dbReference type="STRING" id="1415166.NONO_c59870"/>